<reference evidence="1 2" key="1">
    <citation type="journal article" date="2022" name="bioRxiv">
        <title>The genome of the oomycete Peronosclerospora sorghi, a cosmopolitan pathogen of maize and sorghum, is inflated with dispersed pseudogenes.</title>
        <authorList>
            <person name="Fletcher K."/>
            <person name="Martin F."/>
            <person name="Isakeit T."/>
            <person name="Cavanaugh K."/>
            <person name="Magill C."/>
            <person name="Michelmore R."/>
        </authorList>
    </citation>
    <scope>NUCLEOTIDE SEQUENCE [LARGE SCALE GENOMIC DNA]</scope>
    <source>
        <strain evidence="1">P6</strain>
    </source>
</reference>
<accession>A0ACC0VLE4</accession>
<evidence type="ECO:0000313" key="1">
    <source>
        <dbReference type="EMBL" id="KAI9907142.1"/>
    </source>
</evidence>
<keyword evidence="2" id="KW-1185">Reference proteome</keyword>
<evidence type="ECO:0000313" key="2">
    <source>
        <dbReference type="Proteomes" id="UP001163321"/>
    </source>
</evidence>
<dbReference type="EMBL" id="CM047587">
    <property type="protein sequence ID" value="KAI9907142.1"/>
    <property type="molecule type" value="Genomic_DNA"/>
</dbReference>
<gene>
    <name evidence="1" type="ORF">PsorP6_003676</name>
</gene>
<organism evidence="1 2">
    <name type="scientific">Peronosclerospora sorghi</name>
    <dbReference type="NCBI Taxonomy" id="230839"/>
    <lineage>
        <taxon>Eukaryota</taxon>
        <taxon>Sar</taxon>
        <taxon>Stramenopiles</taxon>
        <taxon>Oomycota</taxon>
        <taxon>Peronosporomycetes</taxon>
        <taxon>Peronosporales</taxon>
        <taxon>Peronosporaceae</taxon>
        <taxon>Peronosclerospora</taxon>
    </lineage>
</organism>
<proteinExistence type="predicted"/>
<sequence length="64" mass="7418">MSPVDKAALLILRDEHDPLRRVELKEVHVHVHVEHVTPVCFFALQLQWQQQSSSLVRKLLLLVA</sequence>
<protein>
    <submittedName>
        <fullName evidence="1">Uncharacterized protein</fullName>
    </submittedName>
</protein>
<dbReference type="Proteomes" id="UP001163321">
    <property type="component" value="Chromosome 8"/>
</dbReference>
<name>A0ACC0VLE4_9STRA</name>
<comment type="caution">
    <text evidence="1">The sequence shown here is derived from an EMBL/GenBank/DDBJ whole genome shotgun (WGS) entry which is preliminary data.</text>
</comment>